<dbReference type="KEGG" id="htu:Htur_4193"/>
<dbReference type="Proteomes" id="UP000001903">
    <property type="component" value="Plasmid pHTUR01"/>
</dbReference>
<feature type="domain" description="HTH iclR-type" evidence="1">
    <location>
        <begin position="29"/>
        <end position="68"/>
    </location>
</feature>
<accession>D2S0W8</accession>
<dbReference type="AlphaFoldDB" id="D2S0W8"/>
<proteinExistence type="predicted"/>
<dbReference type="InterPro" id="IPR036390">
    <property type="entry name" value="WH_DNA-bd_sf"/>
</dbReference>
<protein>
    <recommendedName>
        <fullName evidence="1">HTH iclR-type domain-containing protein</fullName>
    </recommendedName>
</protein>
<dbReference type="Pfam" id="PF09339">
    <property type="entry name" value="HTH_IclR"/>
    <property type="match status" value="1"/>
</dbReference>
<dbReference type="InterPro" id="IPR036388">
    <property type="entry name" value="WH-like_DNA-bd_sf"/>
</dbReference>
<dbReference type="Gene3D" id="1.10.10.10">
    <property type="entry name" value="Winged helix-like DNA-binding domain superfamily/Winged helix DNA-binding domain"/>
    <property type="match status" value="1"/>
</dbReference>
<evidence type="ECO:0000313" key="3">
    <source>
        <dbReference type="Proteomes" id="UP000001903"/>
    </source>
</evidence>
<keyword evidence="3" id="KW-1185">Reference proteome</keyword>
<sequence length="75" mass="8513">MYWMMSTSKQQFAVPDDLESPQAKLVYLALRQTDAATASELQHRLDLSKLTLFPLLASLVANDYVQRTENGYSCQ</sequence>
<dbReference type="SUPFAM" id="SSF46785">
    <property type="entry name" value="Winged helix' DNA-binding domain"/>
    <property type="match status" value="1"/>
</dbReference>
<evidence type="ECO:0000313" key="2">
    <source>
        <dbReference type="EMBL" id="ADB63015.1"/>
    </source>
</evidence>
<dbReference type="HOGENOM" id="CLU_187344_1_0_2"/>
<reference evidence="2 3" key="1">
    <citation type="journal article" date="2010" name="Stand. Genomic Sci.">
        <title>Complete genome sequence of Haloterrigena turkmenica type strain (4k).</title>
        <authorList>
            <person name="Saunders E."/>
            <person name="Tindall B.J."/>
            <person name="Fahnrich R."/>
            <person name="Lapidus A."/>
            <person name="Copeland A."/>
            <person name="Del Rio T.G."/>
            <person name="Lucas S."/>
            <person name="Chen F."/>
            <person name="Tice H."/>
            <person name="Cheng J.F."/>
            <person name="Han C."/>
            <person name="Detter J.C."/>
            <person name="Bruce D."/>
            <person name="Goodwin L."/>
            <person name="Chain P."/>
            <person name="Pitluck S."/>
            <person name="Pati A."/>
            <person name="Ivanova N."/>
            <person name="Mavromatis K."/>
            <person name="Chen A."/>
            <person name="Palaniappan K."/>
            <person name="Land M."/>
            <person name="Hauser L."/>
            <person name="Chang Y.J."/>
            <person name="Jeffries C.D."/>
            <person name="Brettin T."/>
            <person name="Rohde M."/>
            <person name="Goker M."/>
            <person name="Bristow J."/>
            <person name="Eisen J.A."/>
            <person name="Markowitz V."/>
            <person name="Hugenholtz P."/>
            <person name="Klenk H.P."/>
            <person name="Kyrpides N.C."/>
        </authorList>
    </citation>
    <scope>NUCLEOTIDE SEQUENCE [LARGE SCALE GENOMIC DNA]</scope>
    <source>
        <strain evidence="3">ATCC 51198 / DSM 5511 / JCM 9101 / NCIMB 13204 / VKM B-1734 / 4k</strain>
    </source>
</reference>
<name>D2S0W8_HALTV</name>
<evidence type="ECO:0000259" key="1">
    <source>
        <dbReference type="Pfam" id="PF09339"/>
    </source>
</evidence>
<dbReference type="InterPro" id="IPR005471">
    <property type="entry name" value="Tscrpt_reg_IclR_N"/>
</dbReference>
<geneLocation type="plasmid" evidence="2 3">
    <name>pHTUR01</name>
</geneLocation>
<gene>
    <name evidence="2" type="ordered locus">Htur_4193</name>
</gene>
<dbReference type="EMBL" id="CP001861">
    <property type="protein sequence ID" value="ADB63015.1"/>
    <property type="molecule type" value="Genomic_DNA"/>
</dbReference>
<keyword evidence="2" id="KW-0614">Plasmid</keyword>
<organism evidence="2 3">
    <name type="scientific">Haloterrigena turkmenica (strain ATCC 51198 / DSM 5511 / JCM 9101 / NCIMB 13204 / VKM B-1734 / 4k)</name>
    <name type="common">Halococcus turkmenicus</name>
    <dbReference type="NCBI Taxonomy" id="543526"/>
    <lineage>
        <taxon>Archaea</taxon>
        <taxon>Methanobacteriati</taxon>
        <taxon>Methanobacteriota</taxon>
        <taxon>Stenosarchaea group</taxon>
        <taxon>Halobacteria</taxon>
        <taxon>Halobacteriales</taxon>
        <taxon>Natrialbaceae</taxon>
        <taxon>Haloterrigena</taxon>
    </lineage>
</organism>